<dbReference type="Pfam" id="PF01527">
    <property type="entry name" value="HTH_Tnp_1"/>
    <property type="match status" value="1"/>
</dbReference>
<gene>
    <name evidence="1" type="ORF">CN958_30405</name>
</gene>
<organism evidence="1 2">
    <name type="scientific">Bacillus cereus</name>
    <dbReference type="NCBI Taxonomy" id="1396"/>
    <lineage>
        <taxon>Bacteria</taxon>
        <taxon>Bacillati</taxon>
        <taxon>Bacillota</taxon>
        <taxon>Bacilli</taxon>
        <taxon>Bacillales</taxon>
        <taxon>Bacillaceae</taxon>
        <taxon>Bacillus</taxon>
        <taxon>Bacillus cereus group</taxon>
    </lineage>
</organism>
<comment type="caution">
    <text evidence="1">The sequence shown here is derived from an EMBL/GenBank/DDBJ whole genome shotgun (WGS) entry which is preliminary data.</text>
</comment>
<dbReference type="EMBL" id="NUHO01000245">
    <property type="protein sequence ID" value="PGM87363.1"/>
    <property type="molecule type" value="Genomic_DNA"/>
</dbReference>
<dbReference type="InterPro" id="IPR009057">
    <property type="entry name" value="Homeodomain-like_sf"/>
</dbReference>
<dbReference type="InterPro" id="IPR036388">
    <property type="entry name" value="WH-like_DNA-bd_sf"/>
</dbReference>
<evidence type="ECO:0000313" key="2">
    <source>
        <dbReference type="Proteomes" id="UP000222054"/>
    </source>
</evidence>
<dbReference type="AlphaFoldDB" id="A0A1V2HB73"/>
<proteinExistence type="predicted"/>
<protein>
    <submittedName>
        <fullName evidence="1">Uncharacterized protein</fullName>
    </submittedName>
</protein>
<dbReference type="Gene3D" id="1.10.10.10">
    <property type="entry name" value="Winged helix-like DNA-binding domain superfamily/Winged helix DNA-binding domain"/>
    <property type="match status" value="1"/>
</dbReference>
<name>A0A1V2HB73_BACCE</name>
<dbReference type="Proteomes" id="UP000222054">
    <property type="component" value="Unassembled WGS sequence"/>
</dbReference>
<dbReference type="GO" id="GO:0003677">
    <property type="term" value="F:DNA binding"/>
    <property type="evidence" value="ECO:0007669"/>
    <property type="project" value="InterPro"/>
</dbReference>
<accession>A0A1V2HB73</accession>
<dbReference type="GO" id="GO:0006313">
    <property type="term" value="P:DNA transposition"/>
    <property type="evidence" value="ECO:0007669"/>
    <property type="project" value="InterPro"/>
</dbReference>
<dbReference type="SUPFAM" id="SSF46689">
    <property type="entry name" value="Homeodomain-like"/>
    <property type="match status" value="1"/>
</dbReference>
<dbReference type="GO" id="GO:0004803">
    <property type="term" value="F:transposase activity"/>
    <property type="evidence" value="ECO:0007669"/>
    <property type="project" value="InterPro"/>
</dbReference>
<dbReference type="RefSeq" id="WP_002169259.1">
    <property type="nucleotide sequence ID" value="NZ_JARJDN010000009.1"/>
</dbReference>
<dbReference type="InterPro" id="IPR002514">
    <property type="entry name" value="Transposase_8"/>
</dbReference>
<evidence type="ECO:0000313" key="1">
    <source>
        <dbReference type="EMBL" id="PGM87363.1"/>
    </source>
</evidence>
<sequence length="83" mass="9650">MSSKKYDESFKKKIVQLHLEGRATTELGKEYKVSPTAIYSWIKLYADESAISFKEFSAIQKENKRLKQEVEILKQAMTIMTSK</sequence>
<reference evidence="1 2" key="1">
    <citation type="submission" date="2017-09" db="EMBL/GenBank/DDBJ databases">
        <title>Large-scale bioinformatics analysis of Bacillus genomes uncovers conserved roles of natural products in bacterial physiology.</title>
        <authorList>
            <consortium name="Agbiome Team Llc"/>
            <person name="Bleich R.M."/>
            <person name="Grubbs K.J."/>
            <person name="Santa Maria K.C."/>
            <person name="Allen S.E."/>
            <person name="Farag S."/>
            <person name="Shank E.A."/>
            <person name="Bowers A."/>
        </authorList>
    </citation>
    <scope>NUCLEOTIDE SEQUENCE [LARGE SCALE GENOMIC DNA]</scope>
    <source>
        <strain evidence="1 2">AFS053130</strain>
    </source>
</reference>